<dbReference type="SUPFAM" id="SSF82199">
    <property type="entry name" value="SET domain"/>
    <property type="match status" value="2"/>
</dbReference>
<dbReference type="VEuPathDB" id="FungiDB:AAP_02198"/>
<dbReference type="GO" id="GO:0016279">
    <property type="term" value="F:protein-lysine N-methyltransferase activity"/>
    <property type="evidence" value="ECO:0007669"/>
    <property type="project" value="TreeGrafter"/>
</dbReference>
<feature type="domain" description="SET" evidence="2">
    <location>
        <begin position="22"/>
        <end position="323"/>
    </location>
</feature>
<dbReference type="OrthoDB" id="341421at2759"/>
<dbReference type="GO" id="GO:0032259">
    <property type="term" value="P:methylation"/>
    <property type="evidence" value="ECO:0007669"/>
    <property type="project" value="UniProtKB-KW"/>
</dbReference>
<dbReference type="Gene3D" id="3.90.1410.10">
    <property type="entry name" value="set domain protein methyltransferase, domain 1"/>
    <property type="match status" value="1"/>
</dbReference>
<organism evidence="3 4">
    <name type="scientific">Ascosphaera apis ARSEF 7405</name>
    <dbReference type="NCBI Taxonomy" id="392613"/>
    <lineage>
        <taxon>Eukaryota</taxon>
        <taxon>Fungi</taxon>
        <taxon>Dikarya</taxon>
        <taxon>Ascomycota</taxon>
        <taxon>Pezizomycotina</taxon>
        <taxon>Eurotiomycetes</taxon>
        <taxon>Eurotiomycetidae</taxon>
        <taxon>Onygenales</taxon>
        <taxon>Ascosphaeraceae</taxon>
        <taxon>Ascosphaera</taxon>
    </lineage>
</organism>
<reference evidence="3 4" key="1">
    <citation type="journal article" date="2016" name="Genome Biol. Evol.">
        <title>Divergent and convergent evolution of fungal pathogenicity.</title>
        <authorList>
            <person name="Shang Y."/>
            <person name="Xiao G."/>
            <person name="Zheng P."/>
            <person name="Cen K."/>
            <person name="Zhan S."/>
            <person name="Wang C."/>
        </authorList>
    </citation>
    <scope>NUCLEOTIDE SEQUENCE [LARGE SCALE GENOMIC DNA]</scope>
    <source>
        <strain evidence="3 4">ARSEF 7405</strain>
    </source>
</reference>
<dbReference type="PROSITE" id="PS50280">
    <property type="entry name" value="SET"/>
    <property type="match status" value="1"/>
</dbReference>
<name>A0A168AMF6_9EURO</name>
<dbReference type="EMBL" id="AZGZ01000007">
    <property type="protein sequence ID" value="KZZ94105.1"/>
    <property type="molecule type" value="Genomic_DNA"/>
</dbReference>
<dbReference type="AlphaFoldDB" id="A0A168AMF6"/>
<dbReference type="PANTHER" id="PTHR13271">
    <property type="entry name" value="UNCHARACTERIZED PUTATIVE METHYLTRANSFERASE"/>
    <property type="match status" value="1"/>
</dbReference>
<accession>A0A168AMF6</accession>
<gene>
    <name evidence="3" type="ORF">AAP_02198</name>
</gene>
<dbReference type="Proteomes" id="UP000242877">
    <property type="component" value="Unassembled WGS sequence"/>
</dbReference>
<keyword evidence="4" id="KW-1185">Reference proteome</keyword>
<evidence type="ECO:0000259" key="2">
    <source>
        <dbReference type="PROSITE" id="PS50280"/>
    </source>
</evidence>
<comment type="caution">
    <text evidence="3">The sequence shown here is derived from an EMBL/GenBank/DDBJ whole genome shotgun (WGS) entry which is preliminary data.</text>
</comment>
<evidence type="ECO:0000313" key="3">
    <source>
        <dbReference type="EMBL" id="KZZ94105.1"/>
    </source>
</evidence>
<sequence length="480" mass="54757">MSSFPVAIGREHHAFRKWSIDRGVQINGIEAGVMPGQGMGIYATRDIEENEVVLQVPLSAMLTIDSMPKDFVAKFAADAPVQGIMAAYLMIASEKYSQSTSAPGDDDLGEIENEYDIRPWLDVLPSKQDIKRSLPLVWPDKFKKWIQIDMNDSAVNQHEETGNSDSSRANKRRKVSGGADYGDVLLTPCLSGLWNTLPNAAKGPSYDRSKHQHILSRQENRLLRTWDFVSAALPDADWDTFLYYWLIINTRCFYYDGSMAGEGDPRSQGKSLDDNDSIAMMPFADYFNHTNKPGCKAQFDGQQYTFLTTKKHVKGEEIFVSYGQHPNDFLWAEYGFFLDENDSDTLYLDDIILNDLTSADLEELQGWQYLGNYQLFAGEVCYRTEMAACLKHMPRDDWRAYVYGESTQSVDDEKTARIIKEWICKYLEECEAALKALASQDSNDDPSQTDDNVDYREALCVKRWRQIRDLCKRTLDAYIQ</sequence>
<dbReference type="PANTHER" id="PTHR13271:SF137">
    <property type="entry name" value="SET DOMAIN-CONTAINING PROTEIN"/>
    <property type="match status" value="1"/>
</dbReference>
<evidence type="ECO:0000256" key="1">
    <source>
        <dbReference type="SAM" id="MobiDB-lite"/>
    </source>
</evidence>
<evidence type="ECO:0000313" key="4">
    <source>
        <dbReference type="Proteomes" id="UP000242877"/>
    </source>
</evidence>
<dbReference type="InterPro" id="IPR050600">
    <property type="entry name" value="SETD3_SETD6_MTase"/>
</dbReference>
<protein>
    <submittedName>
        <fullName evidence="3">Ribosomal N-lysine methyltransferase</fullName>
    </submittedName>
</protein>
<feature type="region of interest" description="Disordered" evidence="1">
    <location>
        <begin position="156"/>
        <end position="176"/>
    </location>
</feature>
<keyword evidence="3" id="KW-0489">Methyltransferase</keyword>
<proteinExistence type="predicted"/>
<keyword evidence="3" id="KW-0808">Transferase</keyword>
<dbReference type="InterPro" id="IPR001214">
    <property type="entry name" value="SET_dom"/>
</dbReference>
<dbReference type="InterPro" id="IPR046341">
    <property type="entry name" value="SET_dom_sf"/>
</dbReference>
<dbReference type="Pfam" id="PF00856">
    <property type="entry name" value="SET"/>
    <property type="match status" value="1"/>
</dbReference>